<proteinExistence type="predicted"/>
<accession>A0ABU0U2F6</accession>
<organism evidence="2 3">
    <name type="scientific">Sphingobacterium zeae</name>
    <dbReference type="NCBI Taxonomy" id="1776859"/>
    <lineage>
        <taxon>Bacteria</taxon>
        <taxon>Pseudomonadati</taxon>
        <taxon>Bacteroidota</taxon>
        <taxon>Sphingobacteriia</taxon>
        <taxon>Sphingobacteriales</taxon>
        <taxon>Sphingobacteriaceae</taxon>
        <taxon>Sphingobacterium</taxon>
    </lineage>
</organism>
<feature type="signal peptide" evidence="1">
    <location>
        <begin position="1"/>
        <end position="28"/>
    </location>
</feature>
<dbReference type="RefSeq" id="WP_307185017.1">
    <property type="nucleotide sequence ID" value="NZ_JAUTBA010000001.1"/>
</dbReference>
<dbReference type="Proteomes" id="UP001244640">
    <property type="component" value="Unassembled WGS sequence"/>
</dbReference>
<reference evidence="2 3" key="1">
    <citation type="submission" date="2023-07" db="EMBL/GenBank/DDBJ databases">
        <title>Functional and genomic diversity of the sorghum phyllosphere microbiome.</title>
        <authorList>
            <person name="Shade A."/>
        </authorList>
    </citation>
    <scope>NUCLEOTIDE SEQUENCE [LARGE SCALE GENOMIC DNA]</scope>
    <source>
        <strain evidence="2 3">SORGH_AS_0892</strain>
    </source>
</reference>
<evidence type="ECO:0000313" key="2">
    <source>
        <dbReference type="EMBL" id="MDQ1149131.1"/>
    </source>
</evidence>
<keyword evidence="1" id="KW-0732">Signal</keyword>
<evidence type="ECO:0000313" key="3">
    <source>
        <dbReference type="Proteomes" id="UP001244640"/>
    </source>
</evidence>
<dbReference type="EMBL" id="JAUTBA010000001">
    <property type="protein sequence ID" value="MDQ1149131.1"/>
    <property type="molecule type" value="Genomic_DNA"/>
</dbReference>
<gene>
    <name evidence="2" type="ORF">QE382_001115</name>
</gene>
<evidence type="ECO:0008006" key="4">
    <source>
        <dbReference type="Google" id="ProtNLM"/>
    </source>
</evidence>
<protein>
    <recommendedName>
        <fullName evidence="4">Lipoprotein</fullName>
    </recommendedName>
</protein>
<dbReference type="PROSITE" id="PS51257">
    <property type="entry name" value="PROKAR_LIPOPROTEIN"/>
    <property type="match status" value="1"/>
</dbReference>
<evidence type="ECO:0000256" key="1">
    <source>
        <dbReference type="SAM" id="SignalP"/>
    </source>
</evidence>
<sequence>MKFITLSTLKLHACVVVNLLALSVAVFSSCSKETSLEKNLQPEEKNIPVITRNFNTIQEAQRYIATASTFADTLKASTFVDTLKLATSKIENKQLKMTTGNKSELTDTWHDRFGGEDGFRTWYLKFPGLAEGRYFPYLLTVNVAFQGTGTPLLGSMDLTFGEEYFPGLDYSVEPKNAYISGLRQQFTIYGFYIFIERVTVGSVVVYSKTWLAKVNVKYLHYTKIATAQVTFTPLN</sequence>
<name>A0ABU0U2F6_9SPHI</name>
<feature type="chain" id="PRO_5047139452" description="Lipoprotein" evidence="1">
    <location>
        <begin position="29"/>
        <end position="235"/>
    </location>
</feature>
<comment type="caution">
    <text evidence="2">The sequence shown here is derived from an EMBL/GenBank/DDBJ whole genome shotgun (WGS) entry which is preliminary data.</text>
</comment>
<keyword evidence="3" id="KW-1185">Reference proteome</keyword>